<sequence length="254" mass="28681">MTRLKTSFRVIFALVLREARVRHGRARIGYTWAIIEPVLLISILTFLFTQVGTGVGSGRNFPLFFATGVLAFSMFRNTSTYISMAFDQNRPLFNYPMVKPIDTSIARLVLDGATNFLVMTLVLCFQVLALDAFPPNDIPRMLLAFGLLLAMAFGAGVSLAVVRRFMPTISNVYMVIMGPAFFVSGVFFSLADLPTLYREIVAWNPLIHGIEEFRAGYYPEYPDADIDLFYLTIWVVVLNFIGLVGEWLTRFRQV</sequence>
<feature type="transmembrane region" description="Helical" evidence="9">
    <location>
        <begin position="141"/>
        <end position="160"/>
    </location>
</feature>
<evidence type="ECO:0000256" key="3">
    <source>
        <dbReference type="ARBA" id="ARBA00022448"/>
    </source>
</evidence>
<dbReference type="EMBL" id="JALZWP010000026">
    <property type="protein sequence ID" value="MCL1630158.1"/>
    <property type="molecule type" value="Genomic_DNA"/>
</dbReference>
<dbReference type="PIRSF" id="PIRSF006648">
    <property type="entry name" value="DrrB"/>
    <property type="match status" value="1"/>
</dbReference>
<feature type="transmembrane region" description="Helical" evidence="9">
    <location>
        <begin position="172"/>
        <end position="191"/>
    </location>
</feature>
<evidence type="ECO:0000256" key="1">
    <source>
        <dbReference type="ARBA" id="ARBA00004429"/>
    </source>
</evidence>
<comment type="subcellular location">
    <subcellularLocation>
        <location evidence="1 9">Cell inner membrane</location>
        <topology evidence="1 9">Multi-pass membrane protein</topology>
    </subcellularLocation>
</comment>
<comment type="similarity">
    <text evidence="2 9">Belongs to the ABC-2 integral membrane protein family.</text>
</comment>
<feature type="transmembrane region" description="Helical" evidence="9">
    <location>
        <begin position="228"/>
        <end position="248"/>
    </location>
</feature>
<reference evidence="11 12" key="1">
    <citation type="submission" date="2022-05" db="EMBL/GenBank/DDBJ databases">
        <title>Seasonal and diel survey of microbial diversity of the Tyrrhenian coast.</title>
        <authorList>
            <person name="Gattoni G."/>
            <person name="Corral P."/>
        </authorList>
    </citation>
    <scope>NUCLEOTIDE SEQUENCE [LARGE SCALE GENOMIC DNA]</scope>
    <source>
        <strain evidence="11 12">V10</strain>
    </source>
</reference>
<feature type="transmembrane region" description="Helical" evidence="9">
    <location>
        <begin position="30"/>
        <end position="51"/>
    </location>
</feature>
<dbReference type="PANTHER" id="PTHR30413">
    <property type="entry name" value="INNER MEMBRANE TRANSPORT PERMEASE"/>
    <property type="match status" value="1"/>
</dbReference>
<feature type="domain" description="ABC transmembrane type-2" evidence="10">
    <location>
        <begin position="28"/>
        <end position="249"/>
    </location>
</feature>
<feature type="transmembrane region" description="Helical" evidence="9">
    <location>
        <begin position="105"/>
        <end position="129"/>
    </location>
</feature>
<evidence type="ECO:0000256" key="6">
    <source>
        <dbReference type="ARBA" id="ARBA00022692"/>
    </source>
</evidence>
<keyword evidence="3 9" id="KW-0813">Transport</keyword>
<evidence type="ECO:0000256" key="4">
    <source>
        <dbReference type="ARBA" id="ARBA00022475"/>
    </source>
</evidence>
<dbReference type="PRINTS" id="PR00164">
    <property type="entry name" value="ABC2TRNSPORT"/>
</dbReference>
<evidence type="ECO:0000313" key="12">
    <source>
        <dbReference type="Proteomes" id="UP001202550"/>
    </source>
</evidence>
<keyword evidence="8 9" id="KW-0472">Membrane</keyword>
<dbReference type="InterPro" id="IPR047817">
    <property type="entry name" value="ABC2_TM_bact-type"/>
</dbReference>
<evidence type="ECO:0000256" key="8">
    <source>
        <dbReference type="ARBA" id="ARBA00023136"/>
    </source>
</evidence>
<dbReference type="InterPro" id="IPR013525">
    <property type="entry name" value="ABC2_TM"/>
</dbReference>
<evidence type="ECO:0000313" key="11">
    <source>
        <dbReference type="EMBL" id="MCL1630158.1"/>
    </source>
</evidence>
<evidence type="ECO:0000256" key="7">
    <source>
        <dbReference type="ARBA" id="ARBA00022989"/>
    </source>
</evidence>
<dbReference type="Proteomes" id="UP001202550">
    <property type="component" value="Unassembled WGS sequence"/>
</dbReference>
<evidence type="ECO:0000256" key="5">
    <source>
        <dbReference type="ARBA" id="ARBA00022519"/>
    </source>
</evidence>
<keyword evidence="6 9" id="KW-0812">Transmembrane</keyword>
<proteinExistence type="inferred from homology"/>
<gene>
    <name evidence="11" type="ORF">M3N55_15660</name>
</gene>
<evidence type="ECO:0000259" key="10">
    <source>
        <dbReference type="PROSITE" id="PS51012"/>
    </source>
</evidence>
<dbReference type="PROSITE" id="PS51012">
    <property type="entry name" value="ABC_TM2"/>
    <property type="match status" value="1"/>
</dbReference>
<keyword evidence="7 9" id="KW-1133">Transmembrane helix</keyword>
<organism evidence="11 12">
    <name type="scientific">Roseinatronobacter domitianus</name>
    <dbReference type="NCBI Taxonomy" id="2940293"/>
    <lineage>
        <taxon>Bacteria</taxon>
        <taxon>Pseudomonadati</taxon>
        <taxon>Pseudomonadota</taxon>
        <taxon>Alphaproteobacteria</taxon>
        <taxon>Rhodobacterales</taxon>
        <taxon>Paracoccaceae</taxon>
        <taxon>Roseinatronobacter</taxon>
    </lineage>
</organism>
<dbReference type="PANTHER" id="PTHR30413:SF8">
    <property type="entry name" value="TRANSPORT PERMEASE PROTEIN"/>
    <property type="match status" value="1"/>
</dbReference>
<name>A0ABT0M684_9RHOB</name>
<feature type="transmembrane region" description="Helical" evidence="9">
    <location>
        <begin position="63"/>
        <end position="84"/>
    </location>
</feature>
<keyword evidence="12" id="KW-1185">Reference proteome</keyword>
<keyword evidence="5" id="KW-0997">Cell inner membrane</keyword>
<dbReference type="Pfam" id="PF01061">
    <property type="entry name" value="ABC2_membrane"/>
    <property type="match status" value="1"/>
</dbReference>
<keyword evidence="4 9" id="KW-1003">Cell membrane</keyword>
<accession>A0ABT0M684</accession>
<protein>
    <recommendedName>
        <fullName evidence="9">Transport permease protein</fullName>
    </recommendedName>
</protein>
<comment type="caution">
    <text evidence="11">The sequence shown here is derived from an EMBL/GenBank/DDBJ whole genome shotgun (WGS) entry which is preliminary data.</text>
</comment>
<dbReference type="InterPro" id="IPR000412">
    <property type="entry name" value="ABC_2_transport"/>
</dbReference>
<evidence type="ECO:0000256" key="9">
    <source>
        <dbReference type="RuleBase" id="RU361157"/>
    </source>
</evidence>
<dbReference type="RefSeq" id="WP_249060803.1">
    <property type="nucleotide sequence ID" value="NZ_JALZWP010000026.1"/>
</dbReference>
<evidence type="ECO:0000256" key="2">
    <source>
        <dbReference type="ARBA" id="ARBA00007783"/>
    </source>
</evidence>